<evidence type="ECO:0000256" key="1">
    <source>
        <dbReference type="ARBA" id="ARBA00010830"/>
    </source>
</evidence>
<dbReference type="SMART" id="SM00257">
    <property type="entry name" value="LysM"/>
    <property type="match status" value="1"/>
</dbReference>
<dbReference type="CDD" id="cd13925">
    <property type="entry name" value="RPF"/>
    <property type="match status" value="1"/>
</dbReference>
<reference evidence="7" key="1">
    <citation type="submission" date="2015-07" db="EMBL/GenBank/DDBJ databases">
        <authorList>
            <person name="Ju K.-S."/>
            <person name="Doroghazi J.R."/>
            <person name="Metcalf W.W."/>
        </authorList>
    </citation>
    <scope>NUCLEOTIDE SEQUENCE [LARGE SCALE GENOMIC DNA]</scope>
    <source>
        <strain evidence="7">NRRL 2290</strain>
    </source>
</reference>
<dbReference type="Pfam" id="PF01476">
    <property type="entry name" value="LysM"/>
    <property type="match status" value="1"/>
</dbReference>
<dbReference type="InterPro" id="IPR023346">
    <property type="entry name" value="Lysozyme-like_dom_sf"/>
</dbReference>
<dbReference type="InterPro" id="IPR036779">
    <property type="entry name" value="LysM_dom_sf"/>
</dbReference>
<keyword evidence="4" id="KW-0732">Signal</keyword>
<dbReference type="SUPFAM" id="SSF53955">
    <property type="entry name" value="Lysozyme-like"/>
    <property type="match status" value="1"/>
</dbReference>
<dbReference type="PROSITE" id="PS51782">
    <property type="entry name" value="LYSM"/>
    <property type="match status" value="1"/>
</dbReference>
<evidence type="ECO:0000259" key="5">
    <source>
        <dbReference type="PROSITE" id="PS51782"/>
    </source>
</evidence>
<dbReference type="Proteomes" id="UP000037251">
    <property type="component" value="Unassembled WGS sequence"/>
</dbReference>
<keyword evidence="2" id="KW-0378">Hydrolase</keyword>
<feature type="compositionally biased region" description="Low complexity" evidence="3">
    <location>
        <begin position="220"/>
        <end position="232"/>
    </location>
</feature>
<feature type="signal peptide" evidence="4">
    <location>
        <begin position="1"/>
        <end position="40"/>
    </location>
</feature>
<dbReference type="Gene3D" id="1.10.530.10">
    <property type="match status" value="1"/>
</dbReference>
<evidence type="ECO:0000313" key="7">
    <source>
        <dbReference type="Proteomes" id="UP000037251"/>
    </source>
</evidence>
<dbReference type="PANTHER" id="PTHR34700:SF4">
    <property type="entry name" value="PHAGE-LIKE ELEMENT PBSX PROTEIN XKDP"/>
    <property type="match status" value="1"/>
</dbReference>
<dbReference type="STRING" id="67356.AQJ84_20900"/>
<comment type="similarity">
    <text evidence="1">Belongs to the transglycosylase family. Rpf subfamily.</text>
</comment>
<dbReference type="eggNOG" id="COG1652">
    <property type="taxonomic scope" value="Bacteria"/>
</dbReference>
<dbReference type="InterPro" id="IPR052196">
    <property type="entry name" value="Bact_Kbp"/>
</dbReference>
<keyword evidence="7" id="KW-1185">Reference proteome</keyword>
<protein>
    <submittedName>
        <fullName evidence="6">Peptigoglycan-binding protein LysM</fullName>
    </submittedName>
</protein>
<feature type="compositionally biased region" description="Low complexity" evidence="3">
    <location>
        <begin position="276"/>
        <end position="286"/>
    </location>
</feature>
<evidence type="ECO:0000256" key="3">
    <source>
        <dbReference type="SAM" id="MobiDB-lite"/>
    </source>
</evidence>
<feature type="domain" description="LysM" evidence="5">
    <location>
        <begin position="293"/>
        <end position="342"/>
    </location>
</feature>
<dbReference type="EMBL" id="LGUS01000158">
    <property type="protein sequence ID" value="KOG35264.1"/>
    <property type="molecule type" value="Genomic_DNA"/>
</dbReference>
<dbReference type="CDD" id="cd00118">
    <property type="entry name" value="LysM"/>
    <property type="match status" value="1"/>
</dbReference>
<proteinExistence type="inferred from homology"/>
<evidence type="ECO:0000313" key="6">
    <source>
        <dbReference type="EMBL" id="KOG35264.1"/>
    </source>
</evidence>
<dbReference type="Pfam" id="PF06737">
    <property type="entry name" value="Transglycosylas"/>
    <property type="match status" value="1"/>
</dbReference>
<sequence length="349" mass="34595">MLSGNGRHRRPRQAPALLVAAGVTGSAIAIPLLAATGASAATGTTWDAVAKCETGGSWSESDGDGHYGGLQIALEDWEKYGGLDFASTPDQASRNQQIAVAEEILADKGVGYWSTCGLLHGLSKDSAAADVDTGVAGDTDSDAADSSDESGSSGSSDSSGLSDSSDSRGGSSGSASTGASSASPSPSGSGASSDAQSDSSDKGDNSSKSGTSPEPEPTFDASQDADSSSMDSTKQDDSDNSWREGGSSALVDTGALGAGKHRGDSADESAGERTASSDTSTGSSSGRHAARGDSYTVRAGDTLASIADSLDLQGGWRELYAENREAIGADPSVIAPGQTLSLGAESGEN</sequence>
<dbReference type="RefSeq" id="WP_053191344.1">
    <property type="nucleotide sequence ID" value="NZ_KQ948992.1"/>
</dbReference>
<accession>A0A0L8LAX8</accession>
<feature type="region of interest" description="Disordered" evidence="3">
    <location>
        <begin position="133"/>
        <end position="299"/>
    </location>
</feature>
<dbReference type="InterPro" id="IPR018392">
    <property type="entry name" value="LysM"/>
</dbReference>
<dbReference type="AlphaFoldDB" id="A0A0L8LAX8"/>
<dbReference type="InterPro" id="IPR010618">
    <property type="entry name" value="RPF"/>
</dbReference>
<evidence type="ECO:0000256" key="4">
    <source>
        <dbReference type="SAM" id="SignalP"/>
    </source>
</evidence>
<dbReference type="OrthoDB" id="1404170at2"/>
<feature type="chain" id="PRO_5011858926" evidence="4">
    <location>
        <begin position="41"/>
        <end position="349"/>
    </location>
</feature>
<dbReference type="Gene3D" id="3.10.350.10">
    <property type="entry name" value="LysM domain"/>
    <property type="match status" value="1"/>
</dbReference>
<comment type="caution">
    <text evidence="6">The sequence shown here is derived from an EMBL/GenBank/DDBJ whole genome shotgun (WGS) entry which is preliminary data.</text>
</comment>
<feature type="compositionally biased region" description="Acidic residues" evidence="3">
    <location>
        <begin position="139"/>
        <end position="148"/>
    </location>
</feature>
<evidence type="ECO:0000256" key="2">
    <source>
        <dbReference type="ARBA" id="ARBA00022801"/>
    </source>
</evidence>
<name>A0A0L8LAX8_9ACTN</name>
<dbReference type="PATRIC" id="fig|67356.5.peg.3341"/>
<gene>
    <name evidence="6" type="ORF">ADK37_15610</name>
</gene>
<feature type="compositionally biased region" description="Low complexity" evidence="3">
    <location>
        <begin position="149"/>
        <end position="198"/>
    </location>
</feature>
<feature type="compositionally biased region" description="Basic and acidic residues" evidence="3">
    <location>
        <begin position="233"/>
        <end position="242"/>
    </location>
</feature>
<organism evidence="6 7">
    <name type="scientific">Streptomyces resistomycificus</name>
    <dbReference type="NCBI Taxonomy" id="67356"/>
    <lineage>
        <taxon>Bacteria</taxon>
        <taxon>Bacillati</taxon>
        <taxon>Actinomycetota</taxon>
        <taxon>Actinomycetes</taxon>
        <taxon>Kitasatosporales</taxon>
        <taxon>Streptomycetaceae</taxon>
        <taxon>Streptomyces</taxon>
        <taxon>Streptomyces aurantiacus group</taxon>
    </lineage>
</organism>
<dbReference type="GO" id="GO:0016787">
    <property type="term" value="F:hydrolase activity"/>
    <property type="evidence" value="ECO:0007669"/>
    <property type="project" value="UniProtKB-KW"/>
</dbReference>
<dbReference type="PANTHER" id="PTHR34700">
    <property type="entry name" value="POTASSIUM BINDING PROTEIN KBP"/>
    <property type="match status" value="1"/>
</dbReference>